<dbReference type="EnsemblMetazoa" id="XM_008190099.1">
    <property type="protein sequence ID" value="XP_008188321.1"/>
    <property type="gene ID" value="LOC103310778"/>
</dbReference>
<dbReference type="InterPro" id="IPR040676">
    <property type="entry name" value="DUF5641"/>
</dbReference>
<sequence>MAGGDDAELERTERAVERAKTKRSTVINQIKNVHQYALRLKAEPELGPTVTSLAGDLDALWIQCRTEDDAVLDGLVELGRLSEYNEALLAEVRTCISACKIAAATLVPKGAEAVDVSYLKETLGSTGASARNPAHDHAKPSARLPEIPLPEFNGDFRLWPTFRDRFTAQVDSRDISNIDKMYYLIGCLKGDAAEALRGIPVSADNYVLAWSVLSERFYRPRLVATSLVDKLLNSPSMSQESLSDLNNFVSTFNEGISLLKALNVPNMGSFILFTVAFRRLPVATRKLFESDSKAEYPSIGELLKFVRTRVSILEVVSDPPKVGTSAAQASKAGKPSGIARKVGDYVGKSNGPRPMSFVTAKGDATCPCCAESHALGICARFKSWSAKGRTKWARENRVCFNCLYVGHWIQKCKSKPNCKECSRKHHTLLHLSPDELQGGEEPPPVEPAVCASVVNHPSLHRSSAVVLGTALVHVRDNTGSVKTMRALIDSASQISAVTAECVKRLGLKISRWTAPISGLSGTTVAEVQGQVECIVQPRFASDPILPVQAWVLPTITTDLPQKSLSIDIKNRYSNLALADPSFHLTSPIDLLLGGDVYGSIMDGRKVSIDSTLPTAFSSVFGWILIGPVPERANGYYQSLPVSMTASIEWIMERFWHVEEPEDAPVTFTEEGCCEQIFRDEATRLTSGRFAVPLPFRAPAETFVGSREVATRRFDAIERKLSASPVLKSLYVNFMSEYIALGHMSVATSPGRYIIPHHAVYRPEVDPNKIRVVFDASARCFRGPSLNECLWPGPKLQQDIVDVLTRFRVHKYTFTTDICKMYRQILILPEYRKFQHVLWRASPHDELREYELHTVTYGVNCAPYLALRVLQAIASTDCDGLDSVRNALEYQTKSGLELKKWASNTPAVLQAVPAADRACAPMPFGDDDGYGTKVLGLAWHPDQDYFCCALSLEPSPVFTKRGILSLVARIFDPLGLFGPVVFLAKSIMQRTWRHSVAWDDPLPDDIHADWAAFVSELPSLLGVRVPRHINGRQGAPCYLLGFCDASQVGYAAVVYVRMINIEVDKSVFLIGTKTKLAPTKALTVPRLELNAAVLLARWLGRIQKILSPQLDVVGLRAWSDSTIVLSWLTAPHESFKVYVSNRVHQIRSLLPDCYWQHIVSADNPADCASRGVMPAALARLDLYWRGPQIAYGEPSEWDDSRPSLPLCDLPELRVVSCAARVDNEEREWLDAKPSYPFMADLPGPRVKPRRPFEQVGVDYAGPLQLKELRLRKSRMFKIYIAVFVCFTTKAVHLEVVTELSTDAFLAAFDRFVARRGLPADVYSDCGTNFVGADKQLRALIQSPEGQTAVANVRAMCTWHFNPPSAPHFGGLWEAAVRSTKRLLVRVIGTHVFTYEEFTTVLTRIEAVLNSRPLTPASTDPHDLECLTPGHFLIGQPLLAVPPRSGPEPARNLSDRWKLLDQCHRAFWRRWSAEYLTTLQSRPKWTEGVPNLSLNDMVVVIDSQSPPLLWRLGRVIELLPGSDGHVRVARILTRAGVVTRPVVKLVKLPTNVLS</sequence>
<dbReference type="GO" id="GO:0015074">
    <property type="term" value="P:DNA integration"/>
    <property type="evidence" value="ECO:0007669"/>
    <property type="project" value="InterPro"/>
</dbReference>
<dbReference type="GO" id="GO:0071897">
    <property type="term" value="P:DNA biosynthetic process"/>
    <property type="evidence" value="ECO:0007669"/>
    <property type="project" value="UniProtKB-ARBA"/>
</dbReference>
<dbReference type="KEGG" id="api:103310778"/>
<organism evidence="2 3">
    <name type="scientific">Acyrthosiphon pisum</name>
    <name type="common">Pea aphid</name>
    <dbReference type="NCBI Taxonomy" id="7029"/>
    <lineage>
        <taxon>Eukaryota</taxon>
        <taxon>Metazoa</taxon>
        <taxon>Ecdysozoa</taxon>
        <taxon>Arthropoda</taxon>
        <taxon>Hexapoda</taxon>
        <taxon>Insecta</taxon>
        <taxon>Pterygota</taxon>
        <taxon>Neoptera</taxon>
        <taxon>Paraneoptera</taxon>
        <taxon>Hemiptera</taxon>
        <taxon>Sternorrhyncha</taxon>
        <taxon>Aphidomorpha</taxon>
        <taxon>Aphidoidea</taxon>
        <taxon>Aphididae</taxon>
        <taxon>Macrosiphini</taxon>
        <taxon>Acyrthosiphon</taxon>
    </lineage>
</organism>
<dbReference type="Proteomes" id="UP000007819">
    <property type="component" value="Chromosome X"/>
</dbReference>
<protein>
    <recommendedName>
        <fullName evidence="1">Integrase catalytic domain-containing protein</fullName>
    </recommendedName>
</protein>
<dbReference type="PANTHER" id="PTHR47331:SF5">
    <property type="entry name" value="RIBONUCLEASE H"/>
    <property type="match status" value="1"/>
</dbReference>
<dbReference type="Pfam" id="PF03564">
    <property type="entry name" value="DUF1759"/>
    <property type="match status" value="1"/>
</dbReference>
<dbReference type="PROSITE" id="PS50994">
    <property type="entry name" value="INTEGRASE"/>
    <property type="match status" value="1"/>
</dbReference>
<evidence type="ECO:0000313" key="3">
    <source>
        <dbReference type="Proteomes" id="UP000007819"/>
    </source>
</evidence>
<reference evidence="2" key="2">
    <citation type="submission" date="2022-06" db="UniProtKB">
        <authorList>
            <consortium name="EnsemblMetazoa"/>
        </authorList>
    </citation>
    <scope>IDENTIFICATION</scope>
</reference>
<dbReference type="GO" id="GO:0042575">
    <property type="term" value="C:DNA polymerase complex"/>
    <property type="evidence" value="ECO:0007669"/>
    <property type="project" value="UniProtKB-ARBA"/>
</dbReference>
<dbReference type="PANTHER" id="PTHR47331">
    <property type="entry name" value="PHD-TYPE DOMAIN-CONTAINING PROTEIN"/>
    <property type="match status" value="1"/>
</dbReference>
<dbReference type="SUPFAM" id="SSF53098">
    <property type="entry name" value="Ribonuclease H-like"/>
    <property type="match status" value="1"/>
</dbReference>
<feature type="domain" description="Integrase catalytic" evidence="1">
    <location>
        <begin position="1246"/>
        <end position="1435"/>
    </location>
</feature>
<dbReference type="GO" id="GO:0003676">
    <property type="term" value="F:nucleic acid binding"/>
    <property type="evidence" value="ECO:0007669"/>
    <property type="project" value="InterPro"/>
</dbReference>
<dbReference type="Gene3D" id="2.40.70.10">
    <property type="entry name" value="Acid Proteases"/>
    <property type="match status" value="1"/>
</dbReference>
<dbReference type="Pfam" id="PF05380">
    <property type="entry name" value="Peptidase_A17"/>
    <property type="match status" value="1"/>
</dbReference>
<dbReference type="InterPro" id="IPR036397">
    <property type="entry name" value="RNaseH_sf"/>
</dbReference>
<evidence type="ECO:0000259" key="1">
    <source>
        <dbReference type="PROSITE" id="PS50994"/>
    </source>
</evidence>
<dbReference type="InterPro" id="IPR043502">
    <property type="entry name" value="DNA/RNA_pol_sf"/>
</dbReference>
<dbReference type="Gene3D" id="3.30.420.10">
    <property type="entry name" value="Ribonuclease H-like superfamily/Ribonuclease H"/>
    <property type="match status" value="1"/>
</dbReference>
<keyword evidence="3" id="KW-1185">Reference proteome</keyword>
<dbReference type="GeneID" id="103310778"/>
<dbReference type="OrthoDB" id="8123403at2759"/>
<dbReference type="InterPro" id="IPR008042">
    <property type="entry name" value="Retrotrans_Pao"/>
</dbReference>
<dbReference type="RefSeq" id="XP_008188321.1">
    <property type="nucleotide sequence ID" value="XM_008190099.1"/>
</dbReference>
<evidence type="ECO:0000313" key="2">
    <source>
        <dbReference type="EnsemblMetazoa" id="XP_008188321.1"/>
    </source>
</evidence>
<name>A0A8R2FD00_ACYPI</name>
<dbReference type="InterPro" id="IPR001584">
    <property type="entry name" value="Integrase_cat-core"/>
</dbReference>
<accession>A0A8R2FD00</accession>
<dbReference type="Pfam" id="PF18701">
    <property type="entry name" value="DUF5641"/>
    <property type="match status" value="1"/>
</dbReference>
<dbReference type="InterPro" id="IPR021109">
    <property type="entry name" value="Peptidase_aspartic_dom_sf"/>
</dbReference>
<dbReference type="SUPFAM" id="SSF56672">
    <property type="entry name" value="DNA/RNA polymerases"/>
    <property type="match status" value="1"/>
</dbReference>
<dbReference type="InterPro" id="IPR005312">
    <property type="entry name" value="DUF1759"/>
</dbReference>
<reference evidence="3" key="1">
    <citation type="submission" date="2010-06" db="EMBL/GenBank/DDBJ databases">
        <authorList>
            <person name="Jiang H."/>
            <person name="Abraham K."/>
            <person name="Ali S."/>
            <person name="Alsbrooks S.L."/>
            <person name="Anim B.N."/>
            <person name="Anosike U.S."/>
            <person name="Attaway T."/>
            <person name="Bandaranaike D.P."/>
            <person name="Battles P.K."/>
            <person name="Bell S.N."/>
            <person name="Bell A.V."/>
            <person name="Beltran B."/>
            <person name="Bickham C."/>
            <person name="Bustamante Y."/>
            <person name="Caleb T."/>
            <person name="Canada A."/>
            <person name="Cardenas V."/>
            <person name="Carter K."/>
            <person name="Chacko J."/>
            <person name="Chandrabose M.N."/>
            <person name="Chavez D."/>
            <person name="Chavez A."/>
            <person name="Chen L."/>
            <person name="Chu H.-S."/>
            <person name="Claassen K.J."/>
            <person name="Cockrell R."/>
            <person name="Collins M."/>
            <person name="Cooper J.A."/>
            <person name="Cree A."/>
            <person name="Curry S.M."/>
            <person name="Da Y."/>
            <person name="Dao M.D."/>
            <person name="Das B."/>
            <person name="Davila M.-L."/>
            <person name="Davy-Carroll L."/>
            <person name="Denson S."/>
            <person name="Dinh H."/>
            <person name="Ebong V.E."/>
            <person name="Edwards J.R."/>
            <person name="Egan A."/>
            <person name="El-Daye J."/>
            <person name="Escobedo L."/>
            <person name="Fernandez S."/>
            <person name="Fernando P.R."/>
            <person name="Flagg N."/>
            <person name="Forbes L.D."/>
            <person name="Fowler R.G."/>
            <person name="Fu Q."/>
            <person name="Gabisi R.A."/>
            <person name="Ganer J."/>
            <person name="Garbino Pronczuk A."/>
            <person name="Garcia R.M."/>
            <person name="Garner T."/>
            <person name="Garrett T.E."/>
            <person name="Gonzalez D.A."/>
            <person name="Hamid H."/>
            <person name="Hawkins E.S."/>
            <person name="Hirani K."/>
            <person name="Hogues M.E."/>
            <person name="Hollins B."/>
            <person name="Hsiao C.-H."/>
            <person name="Jabil R."/>
            <person name="James M.L."/>
            <person name="Jhangiani S.N."/>
            <person name="Johnson B."/>
            <person name="Johnson Q."/>
            <person name="Joshi V."/>
            <person name="Kalu J.B."/>
            <person name="Kam C."/>
            <person name="Kashfia A."/>
            <person name="Keebler J."/>
            <person name="Kisamo H."/>
            <person name="Kovar C.L."/>
            <person name="Lago L.A."/>
            <person name="Lai C.-Y."/>
            <person name="Laidlaw J."/>
            <person name="Lara F."/>
            <person name="Le T.-K."/>
            <person name="Lee S.L."/>
            <person name="Legall F.H."/>
            <person name="Lemon S.J."/>
            <person name="Lewis L.R."/>
            <person name="Li B."/>
            <person name="Liu Y."/>
            <person name="Liu Y.-S."/>
            <person name="Lopez J."/>
            <person name="Lozado R.J."/>
            <person name="Lu J."/>
            <person name="Madu R.C."/>
            <person name="Maheshwari M."/>
            <person name="Maheshwari R."/>
            <person name="Malloy K."/>
            <person name="Martinez E."/>
            <person name="Mathew T."/>
            <person name="Mercado I.C."/>
            <person name="Mercado C."/>
            <person name="Meyer B."/>
            <person name="Montgomery K."/>
            <person name="Morgan M.B."/>
            <person name="Munidasa M."/>
            <person name="Nazareth L.V."/>
            <person name="Nelson J."/>
            <person name="Ng B.M."/>
            <person name="Nguyen N.B."/>
            <person name="Nguyen P.Q."/>
            <person name="Nguyen T."/>
            <person name="Obregon M."/>
            <person name="Okwuonu G.O."/>
            <person name="Onwere C.G."/>
            <person name="Orozco G."/>
            <person name="Parra A."/>
            <person name="Patel S."/>
            <person name="Patil S."/>
            <person name="Perez A."/>
            <person name="Perez Y."/>
            <person name="Pham C."/>
            <person name="Primus E.L."/>
            <person name="Pu L.-L."/>
            <person name="Puazo M."/>
            <person name="Qin X."/>
            <person name="Quiroz J.B."/>
            <person name="Reese J."/>
            <person name="Richards S."/>
            <person name="Rives C.M."/>
            <person name="Robberts R."/>
            <person name="Ruiz S.J."/>
            <person name="Ruiz M.J."/>
            <person name="Santibanez J."/>
            <person name="Schneider B.W."/>
            <person name="Sisson I."/>
            <person name="Smith M."/>
            <person name="Sodergren E."/>
            <person name="Song X.-Z."/>
            <person name="Song B.B."/>
            <person name="Summersgill H."/>
            <person name="Thelus R."/>
            <person name="Thornton R.D."/>
            <person name="Trejos Z.Y."/>
            <person name="Usmani K."/>
            <person name="Vattathil S."/>
            <person name="Villasana D."/>
            <person name="Walker D.L."/>
            <person name="Wang S."/>
            <person name="Wang K."/>
            <person name="White C.S."/>
            <person name="Williams A.C."/>
            <person name="Williamson J."/>
            <person name="Wilson K."/>
            <person name="Woghiren I.O."/>
            <person name="Woodworth J.R."/>
            <person name="Worley K.C."/>
            <person name="Wright R.A."/>
            <person name="Wu W."/>
            <person name="Young L."/>
            <person name="Zhang L."/>
            <person name="Zhang J."/>
            <person name="Zhu Y."/>
            <person name="Muzny D.M."/>
            <person name="Weinstock G."/>
            <person name="Gibbs R.A."/>
        </authorList>
    </citation>
    <scope>NUCLEOTIDE SEQUENCE [LARGE SCALE GENOMIC DNA]</scope>
    <source>
        <strain evidence="3">LSR1</strain>
    </source>
</reference>
<proteinExistence type="predicted"/>
<dbReference type="InterPro" id="IPR012337">
    <property type="entry name" value="RNaseH-like_sf"/>
</dbReference>